<name>A0A5N0V0Q3_9PSEU</name>
<dbReference type="SUPFAM" id="SSF56281">
    <property type="entry name" value="Metallo-hydrolase/oxidoreductase"/>
    <property type="match status" value="1"/>
</dbReference>
<dbReference type="InterPro" id="IPR050855">
    <property type="entry name" value="NDM-1-like"/>
</dbReference>
<organism evidence="2 3">
    <name type="scientific">Amycolatopsis acidicola</name>
    <dbReference type="NCBI Taxonomy" id="2596893"/>
    <lineage>
        <taxon>Bacteria</taxon>
        <taxon>Bacillati</taxon>
        <taxon>Actinomycetota</taxon>
        <taxon>Actinomycetes</taxon>
        <taxon>Pseudonocardiales</taxon>
        <taxon>Pseudonocardiaceae</taxon>
        <taxon>Amycolatopsis</taxon>
    </lineage>
</organism>
<dbReference type="PANTHER" id="PTHR42951">
    <property type="entry name" value="METALLO-BETA-LACTAMASE DOMAIN-CONTAINING"/>
    <property type="match status" value="1"/>
</dbReference>
<protein>
    <submittedName>
        <fullName evidence="2">MBL fold metallo-hydrolase</fullName>
    </submittedName>
</protein>
<dbReference type="Pfam" id="PF00753">
    <property type="entry name" value="Lactamase_B"/>
    <property type="match status" value="1"/>
</dbReference>
<gene>
    <name evidence="2" type="ORF">FPZ12_020645</name>
</gene>
<feature type="domain" description="Metallo-beta-lactamase" evidence="1">
    <location>
        <begin position="17"/>
        <end position="228"/>
    </location>
</feature>
<evidence type="ECO:0000313" key="3">
    <source>
        <dbReference type="Proteomes" id="UP000319769"/>
    </source>
</evidence>
<sequence>MQLEHLGGGVHLVTGTNVNWALVTEGDAVTVVDAGYPNDGRALLESLAAIGRRPGDVQAVVLTHAHLDHLGGIPALLREHRVPVLTGEAEVAHAHRERLEQISPAQMLRQCGQWRGLVWTMQTVRAVLPHASMSVPEATSAANGVPLDLPGALTPLATPGHTTGHTVYYMASAGIVFSGDALVTAHPLLPGPPRPQLLPRVFNENEAEMRRSLSVLGELEADILVPGHGPVERRALAEIVADVGLQ</sequence>
<dbReference type="InterPro" id="IPR001279">
    <property type="entry name" value="Metallo-B-lactamas"/>
</dbReference>
<comment type="caution">
    <text evidence="2">The sequence shown here is derived from an EMBL/GenBank/DDBJ whole genome shotgun (WGS) entry which is preliminary data.</text>
</comment>
<dbReference type="GO" id="GO:0016787">
    <property type="term" value="F:hydrolase activity"/>
    <property type="evidence" value="ECO:0007669"/>
    <property type="project" value="UniProtKB-KW"/>
</dbReference>
<accession>A0A5N0V0Q3</accession>
<dbReference type="EMBL" id="VMNW02000030">
    <property type="protein sequence ID" value="KAA9159313.1"/>
    <property type="molecule type" value="Genomic_DNA"/>
</dbReference>
<dbReference type="PANTHER" id="PTHR42951:SF14">
    <property type="entry name" value="METALLO-BETA-LACTAMASE SUPERFAMILY PROTEIN"/>
    <property type="match status" value="1"/>
</dbReference>
<dbReference type="OrthoDB" id="2971563at2"/>
<proteinExistence type="predicted"/>
<dbReference type="InterPro" id="IPR036866">
    <property type="entry name" value="RibonucZ/Hydroxyglut_hydro"/>
</dbReference>
<dbReference type="RefSeq" id="WP_144747532.1">
    <property type="nucleotide sequence ID" value="NZ_VMNW02000030.1"/>
</dbReference>
<keyword evidence="3" id="KW-1185">Reference proteome</keyword>
<reference evidence="2" key="1">
    <citation type="submission" date="2019-09" db="EMBL/GenBank/DDBJ databases">
        <authorList>
            <person name="Teo W.F.A."/>
            <person name="Duangmal K."/>
        </authorList>
    </citation>
    <scope>NUCLEOTIDE SEQUENCE [LARGE SCALE GENOMIC DNA]</scope>
    <source>
        <strain evidence="2">K81G1</strain>
    </source>
</reference>
<dbReference type="Proteomes" id="UP000319769">
    <property type="component" value="Unassembled WGS sequence"/>
</dbReference>
<evidence type="ECO:0000313" key="2">
    <source>
        <dbReference type="EMBL" id="KAA9159313.1"/>
    </source>
</evidence>
<dbReference type="SMART" id="SM00849">
    <property type="entry name" value="Lactamase_B"/>
    <property type="match status" value="1"/>
</dbReference>
<dbReference type="CDD" id="cd07721">
    <property type="entry name" value="yflN-like_MBL-fold"/>
    <property type="match status" value="1"/>
</dbReference>
<dbReference type="Gene3D" id="3.60.15.10">
    <property type="entry name" value="Ribonuclease Z/Hydroxyacylglutathione hydrolase-like"/>
    <property type="match status" value="1"/>
</dbReference>
<dbReference type="AlphaFoldDB" id="A0A5N0V0Q3"/>
<evidence type="ECO:0000259" key="1">
    <source>
        <dbReference type="SMART" id="SM00849"/>
    </source>
</evidence>